<evidence type="ECO:0000256" key="1">
    <source>
        <dbReference type="ARBA" id="ARBA00004167"/>
    </source>
</evidence>
<dbReference type="Pfam" id="PF13927">
    <property type="entry name" value="Ig_3"/>
    <property type="match status" value="1"/>
</dbReference>
<keyword evidence="4" id="KW-0812">Transmembrane</keyword>
<keyword evidence="11" id="KW-1015">Disulfide bond</keyword>
<evidence type="ECO:0000256" key="9">
    <source>
        <dbReference type="ARBA" id="ARBA00022989"/>
    </source>
</evidence>
<feature type="domain" description="Ig-like" evidence="17">
    <location>
        <begin position="90"/>
        <end position="180"/>
    </location>
</feature>
<dbReference type="SMART" id="SM00409">
    <property type="entry name" value="IG"/>
    <property type="match status" value="3"/>
</dbReference>
<dbReference type="CDD" id="cd05738">
    <property type="entry name" value="IgI_2_RPTP_IIa_LAR_like"/>
    <property type="match status" value="1"/>
</dbReference>
<evidence type="ECO:0000256" key="4">
    <source>
        <dbReference type="ARBA" id="ARBA00022692"/>
    </source>
</evidence>
<dbReference type="FunFam" id="2.60.40.10:FF:000015">
    <property type="entry name" value="receptor-type tyrosine-protein phosphatase delta isoform X2"/>
    <property type="match status" value="1"/>
</dbReference>
<dbReference type="InterPro" id="IPR051170">
    <property type="entry name" value="Neural/epithelial_adhesion"/>
</dbReference>
<evidence type="ECO:0000256" key="8">
    <source>
        <dbReference type="ARBA" id="ARBA00022912"/>
    </source>
</evidence>
<comment type="caution">
    <text evidence="18">The sequence shown here is derived from an EMBL/GenBank/DDBJ whole genome shotgun (WGS) entry which is preliminary data.</text>
</comment>
<dbReference type="PANTHER" id="PTHR12231:SF253">
    <property type="entry name" value="DPR-INTERACTING PROTEIN ETA, ISOFORM B-RELATED"/>
    <property type="match status" value="1"/>
</dbReference>
<evidence type="ECO:0000256" key="15">
    <source>
        <dbReference type="ARBA" id="ARBA00051722"/>
    </source>
</evidence>
<evidence type="ECO:0000256" key="2">
    <source>
        <dbReference type="ARBA" id="ARBA00010504"/>
    </source>
</evidence>
<evidence type="ECO:0000256" key="11">
    <source>
        <dbReference type="ARBA" id="ARBA00023157"/>
    </source>
</evidence>
<keyword evidence="19" id="KW-1185">Reference proteome</keyword>
<dbReference type="PROSITE" id="PS50835">
    <property type="entry name" value="IG_LIKE"/>
    <property type="match status" value="3"/>
</dbReference>
<dbReference type="FunFam" id="2.60.40.10:FF:000010">
    <property type="entry name" value="receptor-type tyrosine-protein phosphatase delta isoform X1"/>
    <property type="match status" value="1"/>
</dbReference>
<dbReference type="InterPro" id="IPR003599">
    <property type="entry name" value="Ig_sub"/>
</dbReference>
<keyword evidence="6" id="KW-0677">Repeat</keyword>
<keyword evidence="10" id="KW-0472">Membrane</keyword>
<dbReference type="SUPFAM" id="SSF48726">
    <property type="entry name" value="Immunoglobulin"/>
    <property type="match status" value="3"/>
</dbReference>
<dbReference type="InterPro" id="IPR013098">
    <property type="entry name" value="Ig_I-set"/>
</dbReference>
<dbReference type="EC" id="3.1.3.48" evidence="3"/>
<keyword evidence="14" id="KW-0393">Immunoglobulin domain</keyword>
<name>A0A9D3MER6_ANGAN</name>
<keyword evidence="12" id="KW-0675">Receptor</keyword>
<evidence type="ECO:0000256" key="3">
    <source>
        <dbReference type="ARBA" id="ARBA00013064"/>
    </source>
</evidence>
<evidence type="ECO:0000259" key="17">
    <source>
        <dbReference type="PROSITE" id="PS50835"/>
    </source>
</evidence>
<sequence length="395" mass="42645">MKPAVSLWSGPWACSGLQASALVGFPSVPVYDPVSAEESSRSARTRGGSVPTRNMVPNYRPSVPHLPTGAALLLLLLACVVTSSYADSLPNFIKSPEDQTGISGGVASFVCQAGGEPKPRITWMKKGKKVSSQRFEVIEFDDGSGSVLRIQPLRTHRDEAIYECTATNSMGEINTSAKLTVLEENQVPHGFPTIDMGPQLKVVEKTRTATMLCAASGNPDPEISWFKDFLPVDISTSNGRIKQLRSGGTPIRGALQIENSEESDQGKYECVAMNSAGTRYSAPANLYVRVRRVPPRFSIPPTNHEVMPGGSVNLTCVAVGAPMPYVKWMAGLVELTKEDEMPVGRNVLELTSIRESANYTCVAISSLGMIESTAQITVKERSRRHAAFTVEKRGA</sequence>
<accession>A0A9D3MER6</accession>
<keyword evidence="8" id="KW-0904">Protein phosphatase</keyword>
<dbReference type="EMBL" id="JAFIRN010000006">
    <property type="protein sequence ID" value="KAG5847610.1"/>
    <property type="molecule type" value="Genomic_DNA"/>
</dbReference>
<dbReference type="GO" id="GO:0016020">
    <property type="term" value="C:membrane"/>
    <property type="evidence" value="ECO:0007669"/>
    <property type="project" value="UniProtKB-SubCell"/>
</dbReference>
<dbReference type="Pfam" id="PF07679">
    <property type="entry name" value="I-set"/>
    <property type="match status" value="2"/>
</dbReference>
<evidence type="ECO:0000256" key="14">
    <source>
        <dbReference type="ARBA" id="ARBA00023319"/>
    </source>
</evidence>
<dbReference type="FunFam" id="2.60.40.10:FF:000023">
    <property type="entry name" value="receptor-type tyrosine-protein phosphatase delta isoform X2"/>
    <property type="match status" value="1"/>
</dbReference>
<dbReference type="AlphaFoldDB" id="A0A9D3MER6"/>
<evidence type="ECO:0000256" key="16">
    <source>
        <dbReference type="SAM" id="MobiDB-lite"/>
    </source>
</evidence>
<comment type="subcellular location">
    <subcellularLocation>
        <location evidence="1">Membrane</location>
        <topology evidence="1">Single-pass membrane protein</topology>
    </subcellularLocation>
</comment>
<dbReference type="InterPro" id="IPR036179">
    <property type="entry name" value="Ig-like_dom_sf"/>
</dbReference>
<keyword evidence="9" id="KW-1133">Transmembrane helix</keyword>
<keyword evidence="13" id="KW-0325">Glycoprotein</keyword>
<dbReference type="InterPro" id="IPR003598">
    <property type="entry name" value="Ig_sub2"/>
</dbReference>
<evidence type="ECO:0000256" key="7">
    <source>
        <dbReference type="ARBA" id="ARBA00022801"/>
    </source>
</evidence>
<feature type="domain" description="Ig-like" evidence="17">
    <location>
        <begin position="192"/>
        <end position="287"/>
    </location>
</feature>
<dbReference type="GO" id="GO:0004725">
    <property type="term" value="F:protein tyrosine phosphatase activity"/>
    <property type="evidence" value="ECO:0007669"/>
    <property type="project" value="UniProtKB-EC"/>
</dbReference>
<dbReference type="PANTHER" id="PTHR12231">
    <property type="entry name" value="CTX-RELATED TYPE I TRANSMEMBRANE PROTEIN"/>
    <property type="match status" value="1"/>
</dbReference>
<feature type="region of interest" description="Disordered" evidence="16">
    <location>
        <begin position="36"/>
        <end position="56"/>
    </location>
</feature>
<dbReference type="Proteomes" id="UP001044222">
    <property type="component" value="Chromosome 6"/>
</dbReference>
<evidence type="ECO:0000256" key="5">
    <source>
        <dbReference type="ARBA" id="ARBA00022729"/>
    </source>
</evidence>
<proteinExistence type="inferred from homology"/>
<dbReference type="CDD" id="cd05739">
    <property type="entry name" value="IgI_3_RPTP_IIa_LAR_like"/>
    <property type="match status" value="1"/>
</dbReference>
<reference evidence="18" key="1">
    <citation type="submission" date="2021-01" db="EMBL/GenBank/DDBJ databases">
        <title>A chromosome-scale assembly of European eel, Anguilla anguilla.</title>
        <authorList>
            <person name="Henkel C."/>
            <person name="Jong-Raadsen S.A."/>
            <person name="Dufour S."/>
            <person name="Weltzien F.-A."/>
            <person name="Palstra A.P."/>
            <person name="Pelster B."/>
            <person name="Spaink H.P."/>
            <person name="Van Den Thillart G.E."/>
            <person name="Jansen H."/>
            <person name="Zahm M."/>
            <person name="Klopp C."/>
            <person name="Cedric C."/>
            <person name="Louis A."/>
            <person name="Berthelot C."/>
            <person name="Parey E."/>
            <person name="Roest Crollius H."/>
            <person name="Montfort J."/>
            <person name="Robinson-Rechavi M."/>
            <person name="Bucao C."/>
            <person name="Bouchez O."/>
            <person name="Gislard M."/>
            <person name="Lluch J."/>
            <person name="Milhes M."/>
            <person name="Lampietro C."/>
            <person name="Lopez Roques C."/>
            <person name="Donnadieu C."/>
            <person name="Braasch I."/>
            <person name="Desvignes T."/>
            <person name="Postlethwait J."/>
            <person name="Bobe J."/>
            <person name="Guiguen Y."/>
            <person name="Dirks R."/>
        </authorList>
    </citation>
    <scope>NUCLEOTIDE SEQUENCE</scope>
    <source>
        <strain evidence="18">Tag_6206</strain>
        <tissue evidence="18">Liver</tissue>
    </source>
</reference>
<evidence type="ECO:0000256" key="12">
    <source>
        <dbReference type="ARBA" id="ARBA00023170"/>
    </source>
</evidence>
<dbReference type="SMART" id="SM00408">
    <property type="entry name" value="IGc2"/>
    <property type="match status" value="3"/>
</dbReference>
<evidence type="ECO:0000256" key="10">
    <source>
        <dbReference type="ARBA" id="ARBA00023136"/>
    </source>
</evidence>
<protein>
    <recommendedName>
        <fullName evidence="3">protein-tyrosine-phosphatase</fullName>
        <ecNumber evidence="3">3.1.3.48</ecNumber>
    </recommendedName>
</protein>
<keyword evidence="7" id="KW-0378">Hydrolase</keyword>
<gene>
    <name evidence="18" type="ORF">ANANG_G00128000</name>
</gene>
<dbReference type="InterPro" id="IPR007110">
    <property type="entry name" value="Ig-like_dom"/>
</dbReference>
<comment type="similarity">
    <text evidence="2">Belongs to the protein-tyrosine phosphatase family. Receptor class 2A subfamily.</text>
</comment>
<comment type="catalytic activity">
    <reaction evidence="15">
        <text>O-phospho-L-tyrosyl-[protein] + H2O = L-tyrosyl-[protein] + phosphate</text>
        <dbReference type="Rhea" id="RHEA:10684"/>
        <dbReference type="Rhea" id="RHEA-COMP:10136"/>
        <dbReference type="Rhea" id="RHEA-COMP:20101"/>
        <dbReference type="ChEBI" id="CHEBI:15377"/>
        <dbReference type="ChEBI" id="CHEBI:43474"/>
        <dbReference type="ChEBI" id="CHEBI:46858"/>
        <dbReference type="ChEBI" id="CHEBI:61978"/>
        <dbReference type="EC" id="3.1.3.48"/>
    </reaction>
</comment>
<evidence type="ECO:0000256" key="13">
    <source>
        <dbReference type="ARBA" id="ARBA00023180"/>
    </source>
</evidence>
<dbReference type="Gene3D" id="2.60.40.10">
    <property type="entry name" value="Immunoglobulins"/>
    <property type="match status" value="3"/>
</dbReference>
<evidence type="ECO:0000313" key="19">
    <source>
        <dbReference type="Proteomes" id="UP001044222"/>
    </source>
</evidence>
<keyword evidence="5" id="KW-0732">Signal</keyword>
<evidence type="ECO:0000313" key="18">
    <source>
        <dbReference type="EMBL" id="KAG5847610.1"/>
    </source>
</evidence>
<feature type="domain" description="Ig-like" evidence="17">
    <location>
        <begin position="295"/>
        <end position="377"/>
    </location>
</feature>
<organism evidence="18 19">
    <name type="scientific">Anguilla anguilla</name>
    <name type="common">European freshwater eel</name>
    <name type="synonym">Muraena anguilla</name>
    <dbReference type="NCBI Taxonomy" id="7936"/>
    <lineage>
        <taxon>Eukaryota</taxon>
        <taxon>Metazoa</taxon>
        <taxon>Chordata</taxon>
        <taxon>Craniata</taxon>
        <taxon>Vertebrata</taxon>
        <taxon>Euteleostomi</taxon>
        <taxon>Actinopterygii</taxon>
        <taxon>Neopterygii</taxon>
        <taxon>Teleostei</taxon>
        <taxon>Anguilliformes</taxon>
        <taxon>Anguillidae</taxon>
        <taxon>Anguilla</taxon>
    </lineage>
</organism>
<evidence type="ECO:0000256" key="6">
    <source>
        <dbReference type="ARBA" id="ARBA00022737"/>
    </source>
</evidence>
<dbReference type="InterPro" id="IPR013783">
    <property type="entry name" value="Ig-like_fold"/>
</dbReference>